<dbReference type="AlphaFoldDB" id="A0A8S1IK94"/>
<organism evidence="2 3">
    <name type="scientific">Ostreobium quekettii</name>
    <dbReference type="NCBI Taxonomy" id="121088"/>
    <lineage>
        <taxon>Eukaryota</taxon>
        <taxon>Viridiplantae</taxon>
        <taxon>Chlorophyta</taxon>
        <taxon>core chlorophytes</taxon>
        <taxon>Ulvophyceae</taxon>
        <taxon>TCBD clade</taxon>
        <taxon>Bryopsidales</taxon>
        <taxon>Ostreobineae</taxon>
        <taxon>Ostreobiaceae</taxon>
        <taxon>Ostreobium</taxon>
    </lineage>
</organism>
<proteinExistence type="predicted"/>
<protein>
    <submittedName>
        <fullName evidence="2">Uncharacterized protein</fullName>
    </submittedName>
</protein>
<sequence>MKELEDLKAANDKAQPAVPKLGSRVARGLAIFEGAALGAQGSVQGMKDETVDEPSVLKKQLASAQAALQEANERAKCAIDERAALVREKDEVEVALKEVSAKNAKLQEDAHMLLVKMERQYSGDQAPDLSQEIDHIMQNLVESKMELAELKEQCIVLRNDLYKSRESSMRMAAKMTKMETMLYAKENPLSAKSQSWDMGRAGSIAVAQNQAGHLTTQSTELP</sequence>
<evidence type="ECO:0000313" key="2">
    <source>
        <dbReference type="EMBL" id="CAD7694990.1"/>
    </source>
</evidence>
<feature type="coiled-coil region" evidence="1">
    <location>
        <begin position="133"/>
        <end position="160"/>
    </location>
</feature>
<reference evidence="2" key="1">
    <citation type="submission" date="2020-12" db="EMBL/GenBank/DDBJ databases">
        <authorList>
            <person name="Iha C."/>
        </authorList>
    </citation>
    <scope>NUCLEOTIDE SEQUENCE</scope>
</reference>
<keyword evidence="3" id="KW-1185">Reference proteome</keyword>
<keyword evidence="1" id="KW-0175">Coiled coil</keyword>
<gene>
    <name evidence="2" type="ORF">OSTQU699_LOCUS351</name>
</gene>
<accession>A0A8S1IK94</accession>
<feature type="coiled-coil region" evidence="1">
    <location>
        <begin position="61"/>
        <end position="109"/>
    </location>
</feature>
<dbReference type="Proteomes" id="UP000708148">
    <property type="component" value="Unassembled WGS sequence"/>
</dbReference>
<comment type="caution">
    <text evidence="2">The sequence shown here is derived from an EMBL/GenBank/DDBJ whole genome shotgun (WGS) entry which is preliminary data.</text>
</comment>
<evidence type="ECO:0000313" key="3">
    <source>
        <dbReference type="Proteomes" id="UP000708148"/>
    </source>
</evidence>
<evidence type="ECO:0000256" key="1">
    <source>
        <dbReference type="SAM" id="Coils"/>
    </source>
</evidence>
<name>A0A8S1IK94_9CHLO</name>
<dbReference type="EMBL" id="CAJHUC010000290">
    <property type="protein sequence ID" value="CAD7694990.1"/>
    <property type="molecule type" value="Genomic_DNA"/>
</dbReference>